<dbReference type="GO" id="GO:0003677">
    <property type="term" value="F:DNA binding"/>
    <property type="evidence" value="ECO:0007669"/>
    <property type="project" value="UniProtKB-UniRule"/>
</dbReference>
<dbReference type="OrthoDB" id="7431390at2"/>
<evidence type="ECO:0000313" key="8">
    <source>
        <dbReference type="Proteomes" id="UP000030907"/>
    </source>
</evidence>
<dbReference type="GO" id="GO:0015074">
    <property type="term" value="P:DNA integration"/>
    <property type="evidence" value="ECO:0007669"/>
    <property type="project" value="UniProtKB-KW"/>
</dbReference>
<dbReference type="Gene3D" id="1.10.150.130">
    <property type="match status" value="1"/>
</dbReference>
<dbReference type="InterPro" id="IPR011010">
    <property type="entry name" value="DNA_brk_join_enz"/>
</dbReference>
<keyword evidence="3" id="KW-0233">DNA recombination</keyword>
<organism evidence="7 8">
    <name type="scientific">Sphingopyxis fribergensis</name>
    <dbReference type="NCBI Taxonomy" id="1515612"/>
    <lineage>
        <taxon>Bacteria</taxon>
        <taxon>Pseudomonadati</taxon>
        <taxon>Pseudomonadota</taxon>
        <taxon>Alphaproteobacteria</taxon>
        <taxon>Sphingomonadales</taxon>
        <taxon>Sphingomonadaceae</taxon>
        <taxon>Sphingopyxis</taxon>
    </lineage>
</organism>
<dbReference type="RefSeq" id="WP_039570962.1">
    <property type="nucleotide sequence ID" value="NZ_CP009122.1"/>
</dbReference>
<dbReference type="EMBL" id="CP009122">
    <property type="protein sequence ID" value="AJA07273.1"/>
    <property type="molecule type" value="Genomic_DNA"/>
</dbReference>
<keyword evidence="2 4" id="KW-0238">DNA-binding</keyword>
<keyword evidence="8" id="KW-1185">Reference proteome</keyword>
<evidence type="ECO:0000313" key="7">
    <source>
        <dbReference type="EMBL" id="AJA07273.1"/>
    </source>
</evidence>
<feature type="domain" description="Core-binding (CB)" evidence="6">
    <location>
        <begin position="46"/>
        <end position="143"/>
    </location>
</feature>
<protein>
    <recommendedName>
        <fullName evidence="6">Core-binding (CB) domain-containing protein</fullName>
    </recommendedName>
</protein>
<gene>
    <name evidence="7" type="ORF">SKP52_01680</name>
</gene>
<sequence>MASVPTSTFTQVPAPLLGNEGVPAAMTFNWGFEMPDGSRFSDDQWTLLRHAAELFLLSLRHDPPEGRMPLRKETIRGHFSHIRFLARWMAAENVRRFRDLDQDTVGRFVAMLRARPGRNGALLSLSTAEGHLGTIRTFHMQRDKLDDAPPTAPPRAASVGKRQWKPYGGHPYTPDEIAVPLISGAIELLGDPADQIIALRDRLADLYERLRPRHQGRMLHWHIRRAMLAEPCPCADRYPNPEWPLRRLAFMLDRLGDACFTVIAYLVGARASEILRLEEGCLERRATDEDGEEHVYLVGTITKTSLTEHGDLHRWLAPEPVQRAIHILERLSAPLRELSGEKNLWLQQLGRGRSPLPTMMPVARLRSPMVNVRLNERLAPFLALPDHQGGTWRLTTYQGRKTFSRFIGRRDRTGLTALQRHLGHVHRAMTDRAYVGTDFELAELIDEQAAEETRKALEDLLLAPHVAGKAGVMLSERSPFRGRTGSGDVDAYITEILAETDMRLGVCDWGYCLYRRETSACLGGEREPNPVLRTQSTCSSCANFAVTDRHRPVWEARLERNTALTQRDDLDAESRALAEARIQESLRILAQLDKGNADGVRD</sequence>
<evidence type="ECO:0000256" key="5">
    <source>
        <dbReference type="SAM" id="MobiDB-lite"/>
    </source>
</evidence>
<dbReference type="HOGENOM" id="CLU_032384_0_0_5"/>
<dbReference type="PROSITE" id="PS51900">
    <property type="entry name" value="CB"/>
    <property type="match status" value="1"/>
</dbReference>
<dbReference type="STRING" id="1515612.SKP52_01680"/>
<reference evidence="7 8" key="1">
    <citation type="journal article" date="2015" name="Int. J. Syst. Evol. Microbiol.">
        <title>Description of Sphingopyxis fribergensis sp. nov. - a soil bacterium with the ability to degrade styrene and phenylacetic acid.</title>
        <authorList>
            <person name="Oelschlagel M."/>
            <person name="Ruckert C."/>
            <person name="Kalinowski J."/>
            <person name="Schmidt G."/>
            <person name="Schlomann M."/>
            <person name="Tischler D."/>
        </authorList>
    </citation>
    <scope>NUCLEOTIDE SEQUENCE [LARGE SCALE GENOMIC DNA]</scope>
    <source>
        <strain evidence="7 8">Kp5.2</strain>
    </source>
</reference>
<dbReference type="SUPFAM" id="SSF56349">
    <property type="entry name" value="DNA breaking-rejoining enzymes"/>
    <property type="match status" value="1"/>
</dbReference>
<keyword evidence="1" id="KW-0229">DNA integration</keyword>
<evidence type="ECO:0000256" key="2">
    <source>
        <dbReference type="ARBA" id="ARBA00023125"/>
    </source>
</evidence>
<proteinExistence type="predicted"/>
<dbReference type="AlphaFoldDB" id="A0A0A7PDJ6"/>
<dbReference type="GO" id="GO:0006310">
    <property type="term" value="P:DNA recombination"/>
    <property type="evidence" value="ECO:0007669"/>
    <property type="project" value="UniProtKB-KW"/>
</dbReference>
<evidence type="ECO:0000256" key="4">
    <source>
        <dbReference type="PROSITE-ProRule" id="PRU01248"/>
    </source>
</evidence>
<name>A0A0A7PDJ6_9SPHN</name>
<dbReference type="KEGG" id="sphk:SKP52_01680"/>
<evidence type="ECO:0000256" key="3">
    <source>
        <dbReference type="ARBA" id="ARBA00023172"/>
    </source>
</evidence>
<evidence type="ECO:0000256" key="1">
    <source>
        <dbReference type="ARBA" id="ARBA00022908"/>
    </source>
</evidence>
<dbReference type="InterPro" id="IPR044068">
    <property type="entry name" value="CB"/>
</dbReference>
<feature type="region of interest" description="Disordered" evidence="5">
    <location>
        <begin position="145"/>
        <end position="165"/>
    </location>
</feature>
<dbReference type="InterPro" id="IPR013762">
    <property type="entry name" value="Integrase-like_cat_sf"/>
</dbReference>
<accession>A0A0A7PDJ6</accession>
<dbReference type="Proteomes" id="UP000030907">
    <property type="component" value="Chromosome"/>
</dbReference>
<evidence type="ECO:0000259" key="6">
    <source>
        <dbReference type="PROSITE" id="PS51900"/>
    </source>
</evidence>
<dbReference type="InterPro" id="IPR010998">
    <property type="entry name" value="Integrase_recombinase_N"/>
</dbReference>
<dbReference type="Gene3D" id="1.10.443.10">
    <property type="entry name" value="Intergrase catalytic core"/>
    <property type="match status" value="1"/>
</dbReference>